<dbReference type="EMBL" id="CAJHCQ010000014">
    <property type="protein sequence ID" value="CAD6549759.1"/>
    <property type="molecule type" value="Genomic_DNA"/>
</dbReference>
<dbReference type="Proteomes" id="UP000656319">
    <property type="component" value="Unassembled WGS sequence"/>
</dbReference>
<accession>A0ABM8NYP6</accession>
<proteinExistence type="predicted"/>
<protein>
    <submittedName>
        <fullName evidence="1">Uncharacterized protein</fullName>
    </submittedName>
</protein>
<evidence type="ECO:0000313" key="2">
    <source>
        <dbReference type="Proteomes" id="UP000656319"/>
    </source>
</evidence>
<sequence>MRCTGLKPSEKQWNSRCNFAMQNCTAVAAQSAECCFWSDLLGNSFILRETAQSIHI</sequence>
<organism evidence="1 2">
    <name type="scientific">Paraburkholderia hiiakae</name>
    <dbReference type="NCBI Taxonomy" id="1081782"/>
    <lineage>
        <taxon>Bacteria</taxon>
        <taxon>Pseudomonadati</taxon>
        <taxon>Pseudomonadota</taxon>
        <taxon>Betaproteobacteria</taxon>
        <taxon>Burkholderiales</taxon>
        <taxon>Burkholderiaceae</taxon>
        <taxon>Paraburkholderia</taxon>
    </lineage>
</organism>
<evidence type="ECO:0000313" key="1">
    <source>
        <dbReference type="EMBL" id="CAD6549759.1"/>
    </source>
</evidence>
<keyword evidence="2" id="KW-1185">Reference proteome</keyword>
<reference evidence="1 2" key="1">
    <citation type="submission" date="2020-10" db="EMBL/GenBank/DDBJ databases">
        <authorList>
            <person name="Peeters C."/>
        </authorList>
    </citation>
    <scope>NUCLEOTIDE SEQUENCE [LARGE SCALE GENOMIC DNA]</scope>
    <source>
        <strain evidence="1 2">LMG 27952</strain>
    </source>
</reference>
<name>A0ABM8NYP6_9BURK</name>
<gene>
    <name evidence="1" type="ORF">LMG27952_04906</name>
</gene>
<comment type="caution">
    <text evidence="1">The sequence shown here is derived from an EMBL/GenBank/DDBJ whole genome shotgun (WGS) entry which is preliminary data.</text>
</comment>